<reference evidence="1 2" key="1">
    <citation type="submission" date="2020-08" db="EMBL/GenBank/DDBJ databases">
        <title>Sequencing the genomes of 1000 actinobacteria strains.</title>
        <authorList>
            <person name="Klenk H.-P."/>
        </authorList>
    </citation>
    <scope>NUCLEOTIDE SEQUENCE [LARGE SCALE GENOMIC DNA]</scope>
    <source>
        <strain evidence="1 2">DSM 44936</strain>
    </source>
</reference>
<keyword evidence="2" id="KW-1185">Reference proteome</keyword>
<dbReference type="AlphaFoldDB" id="A0A7X0IKR9"/>
<evidence type="ECO:0000313" key="2">
    <source>
        <dbReference type="Proteomes" id="UP000555564"/>
    </source>
</evidence>
<dbReference type="Gene3D" id="1.10.260.40">
    <property type="entry name" value="lambda repressor-like DNA-binding domains"/>
    <property type="match status" value="1"/>
</dbReference>
<dbReference type="InterPro" id="IPR011990">
    <property type="entry name" value="TPR-like_helical_dom_sf"/>
</dbReference>
<sequence>MKIMEEHGWTQLDLAHELGVSQSWISEVSRGRKDTGMAKAIALLARVGWEVRISPKAEDPVKRREFLTAAASVIFLPSARTNPYQDPQYVGTLTATMARNRYELGGIPLASSALGHMQRMEHVLAGGGDRLLQAASSRLVEQVTLVLYDAGRLPQAERAGRVTLDLATRAEDHEGRARAYETLSRVVLEAGDHARSVAYAQQGLKVPELGTEQRATLHMRLGRALASVPGNETASRDALDRALNTGALSPFGEAALLGDVAIGLGALRVYREAADMLDTAAEAIGQWSPLFRAQFLGRQVLTALRASDASLASERMHELARALPFVASARVNKRAEEILRASFDWQKVPELRQAREHVGAMLVPGNQT</sequence>
<dbReference type="SUPFAM" id="SSF48452">
    <property type="entry name" value="TPR-like"/>
    <property type="match status" value="1"/>
</dbReference>
<gene>
    <name evidence="1" type="ORF">BJ992_005990</name>
</gene>
<dbReference type="CDD" id="cd00093">
    <property type="entry name" value="HTH_XRE"/>
    <property type="match status" value="1"/>
</dbReference>
<dbReference type="Proteomes" id="UP000555564">
    <property type="component" value="Unassembled WGS sequence"/>
</dbReference>
<accession>A0A7X0IKR9</accession>
<evidence type="ECO:0000313" key="1">
    <source>
        <dbReference type="EMBL" id="MBB6476559.1"/>
    </source>
</evidence>
<dbReference type="Gene3D" id="1.25.40.10">
    <property type="entry name" value="Tetratricopeptide repeat domain"/>
    <property type="match status" value="1"/>
</dbReference>
<dbReference type="InterPro" id="IPR001387">
    <property type="entry name" value="Cro/C1-type_HTH"/>
</dbReference>
<comment type="caution">
    <text evidence="1">The sequence shown here is derived from an EMBL/GenBank/DDBJ whole genome shotgun (WGS) entry which is preliminary data.</text>
</comment>
<dbReference type="SUPFAM" id="SSF47413">
    <property type="entry name" value="lambda repressor-like DNA-binding domains"/>
    <property type="match status" value="1"/>
</dbReference>
<dbReference type="GO" id="GO:0003677">
    <property type="term" value="F:DNA binding"/>
    <property type="evidence" value="ECO:0007669"/>
    <property type="project" value="InterPro"/>
</dbReference>
<organism evidence="1 2">
    <name type="scientific">Sphaerisporangium rubeum</name>
    <dbReference type="NCBI Taxonomy" id="321317"/>
    <lineage>
        <taxon>Bacteria</taxon>
        <taxon>Bacillati</taxon>
        <taxon>Actinomycetota</taxon>
        <taxon>Actinomycetes</taxon>
        <taxon>Streptosporangiales</taxon>
        <taxon>Streptosporangiaceae</taxon>
        <taxon>Sphaerisporangium</taxon>
    </lineage>
</organism>
<dbReference type="InterPro" id="IPR010982">
    <property type="entry name" value="Lambda_DNA-bd_dom_sf"/>
</dbReference>
<dbReference type="EMBL" id="JACHIU010000001">
    <property type="protein sequence ID" value="MBB6476559.1"/>
    <property type="molecule type" value="Genomic_DNA"/>
</dbReference>
<name>A0A7X0IKR9_9ACTN</name>
<dbReference type="Pfam" id="PF13424">
    <property type="entry name" value="TPR_12"/>
    <property type="match status" value="1"/>
</dbReference>
<protein>
    <submittedName>
        <fullName evidence="1">Transcriptional regulator with XRE-family HTH domain</fullName>
    </submittedName>
</protein>
<proteinExistence type="predicted"/>
<dbReference type="RefSeq" id="WP_184986678.1">
    <property type="nucleotide sequence ID" value="NZ_BAAALO010000010.1"/>
</dbReference>